<protein>
    <recommendedName>
        <fullName evidence="4">DUF4625 domain-containing protein</fullName>
    </recommendedName>
</protein>
<dbReference type="EMBL" id="JBHSEP010000019">
    <property type="protein sequence ID" value="MFC4600774.1"/>
    <property type="molecule type" value="Genomic_DNA"/>
</dbReference>
<keyword evidence="1" id="KW-0732">Signal</keyword>
<evidence type="ECO:0000256" key="1">
    <source>
        <dbReference type="SAM" id="SignalP"/>
    </source>
</evidence>
<keyword evidence="3" id="KW-1185">Reference proteome</keyword>
<name>A0ABV9FKS2_9BACL</name>
<evidence type="ECO:0000313" key="2">
    <source>
        <dbReference type="EMBL" id="MFC4600774.1"/>
    </source>
</evidence>
<reference evidence="3" key="1">
    <citation type="journal article" date="2019" name="Int. J. Syst. Evol. Microbiol.">
        <title>The Global Catalogue of Microorganisms (GCM) 10K type strain sequencing project: providing services to taxonomists for standard genome sequencing and annotation.</title>
        <authorList>
            <consortium name="The Broad Institute Genomics Platform"/>
            <consortium name="The Broad Institute Genome Sequencing Center for Infectious Disease"/>
            <person name="Wu L."/>
            <person name="Ma J."/>
        </authorList>
    </citation>
    <scope>NUCLEOTIDE SEQUENCE [LARGE SCALE GENOMIC DNA]</scope>
    <source>
        <strain evidence="3">CCUG 49571</strain>
    </source>
</reference>
<accession>A0ABV9FKS2</accession>
<feature type="signal peptide" evidence="1">
    <location>
        <begin position="1"/>
        <end position="23"/>
    </location>
</feature>
<evidence type="ECO:0000313" key="3">
    <source>
        <dbReference type="Proteomes" id="UP001596028"/>
    </source>
</evidence>
<dbReference type="PROSITE" id="PS51257">
    <property type="entry name" value="PROKAR_LIPOPROTEIN"/>
    <property type="match status" value="1"/>
</dbReference>
<feature type="chain" id="PRO_5046399123" description="DUF4625 domain-containing protein" evidence="1">
    <location>
        <begin position="24"/>
        <end position="180"/>
    </location>
</feature>
<gene>
    <name evidence="2" type="ORF">ACFO3S_21195</name>
</gene>
<evidence type="ECO:0008006" key="4">
    <source>
        <dbReference type="Google" id="ProtNLM"/>
    </source>
</evidence>
<comment type="caution">
    <text evidence="2">The sequence shown here is derived from an EMBL/GenBank/DDBJ whole genome shotgun (WGS) entry which is preliminary data.</text>
</comment>
<organism evidence="2 3">
    <name type="scientific">Cohnella hongkongensis</name>
    <dbReference type="NCBI Taxonomy" id="178337"/>
    <lineage>
        <taxon>Bacteria</taxon>
        <taxon>Bacillati</taxon>
        <taxon>Bacillota</taxon>
        <taxon>Bacilli</taxon>
        <taxon>Bacillales</taxon>
        <taxon>Paenibacillaceae</taxon>
        <taxon>Cohnella</taxon>
    </lineage>
</organism>
<dbReference type="Proteomes" id="UP001596028">
    <property type="component" value="Unassembled WGS sequence"/>
</dbReference>
<proteinExistence type="predicted"/>
<dbReference type="RefSeq" id="WP_378100166.1">
    <property type="nucleotide sequence ID" value="NZ_JBHSEP010000019.1"/>
</dbReference>
<sequence>MKNLLLALLTVVFLISCSHPSSGVPPKLKPLTHQFANEDEQFRLVLHIDKLEFRSDEKILLHSTLEYIGTEQEMTIWHGLPYINYVITNGKDFRAGGVASTILTSTTLKKGEVYTFPYIKNGAFAEEAPDADFWREFYKEKDLYLAPGKYTVTVYCAFSLTDDVVNSKYHNQVEIEITVE</sequence>